<dbReference type="Pfam" id="PF00535">
    <property type="entry name" value="Glycos_transf_2"/>
    <property type="match status" value="1"/>
</dbReference>
<evidence type="ECO:0000313" key="3">
    <source>
        <dbReference type="EMBL" id="QWT47926.1"/>
    </source>
</evidence>
<protein>
    <submittedName>
        <fullName evidence="3">Glycosyltransferase family 2 protein</fullName>
    </submittedName>
</protein>
<dbReference type="AlphaFoldDB" id="A0A975XTN4"/>
<sequence>MPLPFVSVIIPARNESRFIEACLGSILDNDYPREKLEILVVDGQSEDDTRSRVSKASEATPLIRLLDNPHRTVPYAMNIGIRAAKGEVIIRMDAHAHYDRHYIPLLVEWLEKLQADNVGGVWITHPGAHTREAQAVAAVLSHPFGIGNAHYRLGIDAPMEVDTVPFGCYRREVFERIGLYDERFTRNQDDELNARLKRHGGKIYLIPGIRIDYYARERMGKMATMLYQYGYFKPLVGLVVGKPATLRQFAPPLFVMALLGLPLAGLVWAPLWYLWGAMVVAHSALNLRYSLKLARERGLSLVPWLFRGFLTAHLAYGWGYLRGIVDFAIRRKHRQAGAVNIGLSR</sequence>
<dbReference type="PANTHER" id="PTHR43685:SF2">
    <property type="entry name" value="GLYCOSYLTRANSFERASE 2-LIKE DOMAIN-CONTAINING PROTEIN"/>
    <property type="match status" value="1"/>
</dbReference>
<reference evidence="3" key="1">
    <citation type="submission" date="2020-11" db="EMBL/GenBank/DDBJ databases">
        <title>Azospira inquinata sp. nov.</title>
        <authorList>
            <person name="Moe W.M."/>
            <person name="Mikes M.C."/>
        </authorList>
    </citation>
    <scope>NUCLEOTIDE SEQUENCE</scope>
    <source>
        <strain evidence="3">Azo-3</strain>
    </source>
</reference>
<dbReference type="InterPro" id="IPR001173">
    <property type="entry name" value="Glyco_trans_2-like"/>
</dbReference>
<dbReference type="Proteomes" id="UP000683428">
    <property type="component" value="Chromosome"/>
</dbReference>
<dbReference type="KEGG" id="aiq:Azoinq_08555"/>
<accession>A0A975XTN4</accession>
<dbReference type="CDD" id="cd02525">
    <property type="entry name" value="Succinoglycan_BP_ExoA"/>
    <property type="match status" value="1"/>
</dbReference>
<organism evidence="3 4">
    <name type="scientific">Azospira inquinata</name>
    <dbReference type="NCBI Taxonomy" id="2785627"/>
    <lineage>
        <taxon>Bacteria</taxon>
        <taxon>Pseudomonadati</taxon>
        <taxon>Pseudomonadota</taxon>
        <taxon>Betaproteobacteria</taxon>
        <taxon>Rhodocyclales</taxon>
        <taxon>Rhodocyclaceae</taxon>
        <taxon>Azospira</taxon>
    </lineage>
</organism>
<feature type="transmembrane region" description="Helical" evidence="1">
    <location>
        <begin position="301"/>
        <end position="321"/>
    </location>
</feature>
<keyword evidence="1" id="KW-1133">Transmembrane helix</keyword>
<dbReference type="EMBL" id="CP064782">
    <property type="protein sequence ID" value="QWT47926.1"/>
    <property type="molecule type" value="Genomic_DNA"/>
</dbReference>
<keyword evidence="1" id="KW-0472">Membrane</keyword>
<dbReference type="InterPro" id="IPR050834">
    <property type="entry name" value="Glycosyltransf_2"/>
</dbReference>
<name>A0A975XTN4_9RHOO</name>
<gene>
    <name evidence="3" type="ORF">Azoinq_08555</name>
</gene>
<evidence type="ECO:0000256" key="1">
    <source>
        <dbReference type="SAM" id="Phobius"/>
    </source>
</evidence>
<evidence type="ECO:0000259" key="2">
    <source>
        <dbReference type="Pfam" id="PF00535"/>
    </source>
</evidence>
<proteinExistence type="predicted"/>
<dbReference type="PANTHER" id="PTHR43685">
    <property type="entry name" value="GLYCOSYLTRANSFERASE"/>
    <property type="match status" value="1"/>
</dbReference>
<evidence type="ECO:0000313" key="4">
    <source>
        <dbReference type="Proteomes" id="UP000683428"/>
    </source>
</evidence>
<keyword evidence="1" id="KW-0812">Transmembrane</keyword>
<dbReference type="RefSeq" id="WP_216130009.1">
    <property type="nucleotide sequence ID" value="NZ_CP064782.1"/>
</dbReference>
<feature type="transmembrane region" description="Helical" evidence="1">
    <location>
        <begin position="253"/>
        <end position="281"/>
    </location>
</feature>
<feature type="domain" description="Glycosyltransferase 2-like" evidence="2">
    <location>
        <begin position="7"/>
        <end position="177"/>
    </location>
</feature>
<keyword evidence="4" id="KW-1185">Reference proteome</keyword>